<accession>A0A383BYI7</accession>
<sequence>MGLLVLVSLLIMGCNQQSKPMVSDPAEPPEAETGVHGVWTTHGVDETFGEVDVEMMLEEDGRLSMVLVLSSGARRSFPGSWAFEGDELVLSGAYFSPDGE</sequence>
<dbReference type="EMBL" id="UINC01204244">
    <property type="protein sequence ID" value="SVE24880.1"/>
    <property type="molecule type" value="Genomic_DNA"/>
</dbReference>
<name>A0A383BYI7_9ZZZZ</name>
<feature type="non-terminal residue" evidence="1">
    <location>
        <position position="100"/>
    </location>
</feature>
<proteinExistence type="predicted"/>
<organism evidence="1">
    <name type="scientific">marine metagenome</name>
    <dbReference type="NCBI Taxonomy" id="408172"/>
    <lineage>
        <taxon>unclassified sequences</taxon>
        <taxon>metagenomes</taxon>
        <taxon>ecological metagenomes</taxon>
    </lineage>
</organism>
<protein>
    <recommendedName>
        <fullName evidence="2">Lipocalin-like domain-containing protein</fullName>
    </recommendedName>
</protein>
<evidence type="ECO:0000313" key="1">
    <source>
        <dbReference type="EMBL" id="SVE24880.1"/>
    </source>
</evidence>
<gene>
    <name evidence="1" type="ORF">METZ01_LOCUS477734</name>
</gene>
<evidence type="ECO:0008006" key="2">
    <source>
        <dbReference type="Google" id="ProtNLM"/>
    </source>
</evidence>
<dbReference type="AlphaFoldDB" id="A0A383BYI7"/>
<reference evidence="1" key="1">
    <citation type="submission" date="2018-05" db="EMBL/GenBank/DDBJ databases">
        <authorList>
            <person name="Lanie J.A."/>
            <person name="Ng W.-L."/>
            <person name="Kazmierczak K.M."/>
            <person name="Andrzejewski T.M."/>
            <person name="Davidsen T.M."/>
            <person name="Wayne K.J."/>
            <person name="Tettelin H."/>
            <person name="Glass J.I."/>
            <person name="Rusch D."/>
            <person name="Podicherti R."/>
            <person name="Tsui H.-C.T."/>
            <person name="Winkler M.E."/>
        </authorList>
    </citation>
    <scope>NUCLEOTIDE SEQUENCE</scope>
</reference>